<evidence type="ECO:0000259" key="1">
    <source>
        <dbReference type="Pfam" id="PF01796"/>
    </source>
</evidence>
<comment type="caution">
    <text evidence="3">The sequence shown here is derived from an EMBL/GenBank/DDBJ whole genome shotgun (WGS) entry which is preliminary data.</text>
</comment>
<dbReference type="PANTHER" id="PTHR34075:SF5">
    <property type="entry name" value="BLR3430 PROTEIN"/>
    <property type="match status" value="1"/>
</dbReference>
<feature type="domain" description="ChsH2 rubredoxin-like zinc ribbon" evidence="2">
    <location>
        <begin position="23"/>
        <end position="58"/>
    </location>
</feature>
<protein>
    <submittedName>
        <fullName evidence="3">DNA-binding protein</fullName>
    </submittedName>
</protein>
<evidence type="ECO:0000313" key="3">
    <source>
        <dbReference type="EMBL" id="MRX23402.1"/>
    </source>
</evidence>
<dbReference type="InterPro" id="IPR022002">
    <property type="entry name" value="ChsH2_Znr"/>
</dbReference>
<dbReference type="InterPro" id="IPR052513">
    <property type="entry name" value="Thioester_dehydratase-like"/>
</dbReference>
<dbReference type="Proteomes" id="UP000439022">
    <property type="component" value="Unassembled WGS sequence"/>
</dbReference>
<sequence length="140" mass="15554">MTVPEQWEPRETPEVDPETAPFWRAAADGTLLLYECDDCGLVFYYPRAFCPDDFSPNVSPKPATGTGRVYTYATTDVVSEWPSDDLPMVSAIVELDEGPRMLTTLVDCDADSIAIDDRVEVVFVPTDDEDVAIPVFRPTD</sequence>
<dbReference type="AlphaFoldDB" id="A0A6A8GLN1"/>
<dbReference type="PANTHER" id="PTHR34075">
    <property type="entry name" value="BLR3430 PROTEIN"/>
    <property type="match status" value="1"/>
</dbReference>
<dbReference type="Pfam" id="PF01796">
    <property type="entry name" value="OB_ChsH2_C"/>
    <property type="match status" value="1"/>
</dbReference>
<dbReference type="EMBL" id="WKJO01000002">
    <property type="protein sequence ID" value="MRX23402.1"/>
    <property type="molecule type" value="Genomic_DNA"/>
</dbReference>
<dbReference type="RefSeq" id="WP_151164199.1">
    <property type="nucleotide sequence ID" value="NZ_WKJO01000002.1"/>
</dbReference>
<dbReference type="Pfam" id="PF12172">
    <property type="entry name" value="zf-ChsH2"/>
    <property type="match status" value="1"/>
</dbReference>
<dbReference type="GO" id="GO:0003677">
    <property type="term" value="F:DNA binding"/>
    <property type="evidence" value="ECO:0007669"/>
    <property type="project" value="UniProtKB-KW"/>
</dbReference>
<organism evidence="3 4">
    <name type="scientific">Haloferax litoreum</name>
    <dbReference type="NCBI Taxonomy" id="2666140"/>
    <lineage>
        <taxon>Archaea</taxon>
        <taxon>Methanobacteriati</taxon>
        <taxon>Methanobacteriota</taxon>
        <taxon>Stenosarchaea group</taxon>
        <taxon>Halobacteria</taxon>
        <taxon>Halobacteriales</taxon>
        <taxon>Haloferacaceae</taxon>
        <taxon>Haloferax</taxon>
    </lineage>
</organism>
<dbReference type="InterPro" id="IPR012340">
    <property type="entry name" value="NA-bd_OB-fold"/>
</dbReference>
<feature type="domain" description="ChsH2 C-terminal OB-fold" evidence="1">
    <location>
        <begin position="62"/>
        <end position="124"/>
    </location>
</feature>
<proteinExistence type="predicted"/>
<reference evidence="3 4" key="1">
    <citation type="submission" date="2019-11" db="EMBL/GenBank/DDBJ databases">
        <title>Whole genome sequence of Haloferax sp. MBLA0076.</title>
        <authorList>
            <person name="Seo M.-J."/>
            <person name="Cho E.-S."/>
        </authorList>
    </citation>
    <scope>NUCLEOTIDE SEQUENCE [LARGE SCALE GENOMIC DNA]</scope>
    <source>
        <strain evidence="3 4">MBLA0076</strain>
    </source>
</reference>
<dbReference type="InterPro" id="IPR002878">
    <property type="entry name" value="ChsH2_C"/>
</dbReference>
<evidence type="ECO:0000313" key="4">
    <source>
        <dbReference type="Proteomes" id="UP000439022"/>
    </source>
</evidence>
<accession>A0A6A8GLN1</accession>
<dbReference type="Gene3D" id="6.10.30.10">
    <property type="match status" value="1"/>
</dbReference>
<gene>
    <name evidence="3" type="ORF">GJR96_15730</name>
</gene>
<keyword evidence="3" id="KW-0238">DNA-binding</keyword>
<keyword evidence="4" id="KW-1185">Reference proteome</keyword>
<dbReference type="SUPFAM" id="SSF50249">
    <property type="entry name" value="Nucleic acid-binding proteins"/>
    <property type="match status" value="1"/>
</dbReference>
<evidence type="ECO:0000259" key="2">
    <source>
        <dbReference type="Pfam" id="PF12172"/>
    </source>
</evidence>
<name>A0A6A8GLN1_9EURY</name>